<dbReference type="OrthoDB" id="1524404at2"/>
<evidence type="ECO:0000313" key="3">
    <source>
        <dbReference type="Proteomes" id="UP000218831"/>
    </source>
</evidence>
<sequence>MVGYGEVLQTIGAMVIFSLILLSATSMIQRNTYMQIEGELEQEVVALAQDIIEEGRTKEFDEVSVDAAAPPADIPGDFATLSTLGPETSGTQNDDLNGDGEVSRHEFDDFDDYHDWDDVIETEHGEFNIRAEVFYVDETNYDSTNTQTTFKKLRVYITSKYLNGQNSGDLTLYSLEFVRNYYAD</sequence>
<dbReference type="InterPro" id="IPR018247">
    <property type="entry name" value="EF_Hand_1_Ca_BS"/>
</dbReference>
<dbReference type="Proteomes" id="UP000218831">
    <property type="component" value="Unassembled WGS sequence"/>
</dbReference>
<keyword evidence="1" id="KW-0812">Transmembrane</keyword>
<protein>
    <recommendedName>
        <fullName evidence="4">EF-hand domain-containing protein</fullName>
    </recommendedName>
</protein>
<dbReference type="EMBL" id="NSKE01000014">
    <property type="protein sequence ID" value="PAU92740.1"/>
    <property type="molecule type" value="Genomic_DNA"/>
</dbReference>
<dbReference type="RefSeq" id="WP_095607720.1">
    <property type="nucleotide sequence ID" value="NZ_NSKE01000014.1"/>
</dbReference>
<proteinExistence type="predicted"/>
<keyword evidence="3" id="KW-1185">Reference proteome</keyword>
<dbReference type="AlphaFoldDB" id="A0A2A2G6H6"/>
<evidence type="ECO:0000313" key="2">
    <source>
        <dbReference type="EMBL" id="PAU92740.1"/>
    </source>
</evidence>
<keyword evidence="1" id="KW-1133">Transmembrane helix</keyword>
<accession>A0A2A2G6H6</accession>
<organism evidence="2 3">
    <name type="scientific">Fodinibius salipaludis</name>
    <dbReference type="NCBI Taxonomy" id="2032627"/>
    <lineage>
        <taxon>Bacteria</taxon>
        <taxon>Pseudomonadati</taxon>
        <taxon>Balneolota</taxon>
        <taxon>Balneolia</taxon>
        <taxon>Balneolales</taxon>
        <taxon>Balneolaceae</taxon>
        <taxon>Fodinibius</taxon>
    </lineage>
</organism>
<feature type="transmembrane region" description="Helical" evidence="1">
    <location>
        <begin position="6"/>
        <end position="24"/>
    </location>
</feature>
<comment type="caution">
    <text evidence="2">The sequence shown here is derived from an EMBL/GenBank/DDBJ whole genome shotgun (WGS) entry which is preliminary data.</text>
</comment>
<evidence type="ECO:0008006" key="4">
    <source>
        <dbReference type="Google" id="ProtNLM"/>
    </source>
</evidence>
<name>A0A2A2G6H6_9BACT</name>
<evidence type="ECO:0000256" key="1">
    <source>
        <dbReference type="SAM" id="Phobius"/>
    </source>
</evidence>
<reference evidence="2 3" key="1">
    <citation type="submission" date="2017-08" db="EMBL/GenBank/DDBJ databases">
        <title>Aliifodinibius alkalisoli sp. nov., isolated from saline alkaline soil.</title>
        <authorList>
            <person name="Liu D."/>
            <person name="Zhang G."/>
        </authorList>
    </citation>
    <scope>NUCLEOTIDE SEQUENCE [LARGE SCALE GENOMIC DNA]</scope>
    <source>
        <strain evidence="2 3">WN023</strain>
    </source>
</reference>
<gene>
    <name evidence="2" type="ORF">CK503_15360</name>
</gene>
<dbReference type="PROSITE" id="PS00018">
    <property type="entry name" value="EF_HAND_1"/>
    <property type="match status" value="1"/>
</dbReference>
<keyword evidence="1" id="KW-0472">Membrane</keyword>